<gene>
    <name evidence="2" type="ORF">GCM10010326_01070</name>
</gene>
<evidence type="ECO:0000313" key="2">
    <source>
        <dbReference type="EMBL" id="GGY13568.1"/>
    </source>
</evidence>
<organism evidence="2 3">
    <name type="scientific">Streptomyces xanthochromogenes</name>
    <dbReference type="NCBI Taxonomy" id="67384"/>
    <lineage>
        <taxon>Bacteria</taxon>
        <taxon>Bacillati</taxon>
        <taxon>Actinomycetota</taxon>
        <taxon>Actinomycetes</taxon>
        <taxon>Kitasatosporales</taxon>
        <taxon>Streptomycetaceae</taxon>
        <taxon>Streptomyces</taxon>
    </lineage>
</organism>
<proteinExistence type="predicted"/>
<keyword evidence="3" id="KW-1185">Reference proteome</keyword>
<dbReference type="RefSeq" id="WP_229892005.1">
    <property type="nucleotide sequence ID" value="NZ_BMUU01000001.1"/>
</dbReference>
<feature type="compositionally biased region" description="Low complexity" evidence="1">
    <location>
        <begin position="338"/>
        <end position="347"/>
    </location>
</feature>
<accession>A0ABQ2ZDM4</accession>
<dbReference type="Proteomes" id="UP000600946">
    <property type="component" value="Unassembled WGS sequence"/>
</dbReference>
<name>A0ABQ2ZDM4_9ACTN</name>
<comment type="caution">
    <text evidence="2">The sequence shown here is derived from an EMBL/GenBank/DDBJ whole genome shotgun (WGS) entry which is preliminary data.</text>
</comment>
<dbReference type="EMBL" id="BMUU01000001">
    <property type="protein sequence ID" value="GGY13568.1"/>
    <property type="molecule type" value="Genomic_DNA"/>
</dbReference>
<evidence type="ECO:0000313" key="3">
    <source>
        <dbReference type="Proteomes" id="UP000600946"/>
    </source>
</evidence>
<evidence type="ECO:0008006" key="4">
    <source>
        <dbReference type="Google" id="ProtNLM"/>
    </source>
</evidence>
<evidence type="ECO:0000256" key="1">
    <source>
        <dbReference type="SAM" id="MobiDB-lite"/>
    </source>
</evidence>
<reference evidence="3" key="1">
    <citation type="journal article" date="2019" name="Int. J. Syst. Evol. Microbiol.">
        <title>The Global Catalogue of Microorganisms (GCM) 10K type strain sequencing project: providing services to taxonomists for standard genome sequencing and annotation.</title>
        <authorList>
            <consortium name="The Broad Institute Genomics Platform"/>
            <consortium name="The Broad Institute Genome Sequencing Center for Infectious Disease"/>
            <person name="Wu L."/>
            <person name="Ma J."/>
        </authorList>
    </citation>
    <scope>NUCLEOTIDE SEQUENCE [LARGE SCALE GENOMIC DNA]</scope>
    <source>
        <strain evidence="3">JCM 4594</strain>
    </source>
</reference>
<feature type="region of interest" description="Disordered" evidence="1">
    <location>
        <begin position="323"/>
        <end position="347"/>
    </location>
</feature>
<sequence length="347" mass="38984">MSSTPSLRDFTPVYHPAGFDHDLRGALSDIKVGHWHASRRLLAQTSSDWALRTSRTQVMAAAARHTAAVHAWLQEEPDSVNAQLMSARTAVEGALSAFRDADVAAPRLEDQAWQKCQAAARRSPADPVPWVGLLALAQYGEHSRRPECWRQAPEAMLPPGPWGLLEQVLKRDPTNREAFHRMLSFFLTCRYSSLADALDFARWAASWVPVGSPPRILPLYVRMESYRRHREAGTGDPMQHRQWARDPVIHEVRRAFQGWKGGPCGPRVSVLDLNYLAHALWAAHQYEDAAQVFHALGRNAARLPWAYVCDNPAEPSRATQEFVRARSQCLSPTRRRSVPSPGGRRSE</sequence>
<dbReference type="GeneID" id="96288163"/>
<protein>
    <recommendedName>
        <fullName evidence="4">DUF4034 domain-containing protein</fullName>
    </recommendedName>
</protein>